<dbReference type="EMBL" id="AYKH01000001">
    <property type="protein sequence ID" value="ROO30405.1"/>
    <property type="molecule type" value="Genomic_DNA"/>
</dbReference>
<keyword evidence="6" id="KW-0813">Transport</keyword>
<keyword evidence="17" id="KW-1185">Reference proteome</keyword>
<evidence type="ECO:0000256" key="10">
    <source>
        <dbReference type="ARBA" id="ARBA00022723"/>
    </source>
</evidence>
<dbReference type="GO" id="GO:0006099">
    <property type="term" value="P:tricarboxylic acid cycle"/>
    <property type="evidence" value="ECO:0007669"/>
    <property type="project" value="UniProtKB-UniPathway"/>
</dbReference>
<dbReference type="GO" id="GO:0046872">
    <property type="term" value="F:metal ion binding"/>
    <property type="evidence" value="ECO:0007669"/>
    <property type="project" value="UniProtKB-KW"/>
</dbReference>
<dbReference type="Proteomes" id="UP000283993">
    <property type="component" value="Unassembled WGS sequence"/>
</dbReference>
<dbReference type="Pfam" id="PF01127">
    <property type="entry name" value="Sdh_cyt"/>
    <property type="match status" value="1"/>
</dbReference>
<gene>
    <name evidence="16" type="ORF">SAOR_00745</name>
</gene>
<evidence type="ECO:0000256" key="2">
    <source>
        <dbReference type="ARBA" id="ARBA00004050"/>
    </source>
</evidence>
<evidence type="ECO:0000256" key="14">
    <source>
        <dbReference type="ARBA" id="ARBA00023136"/>
    </source>
</evidence>
<dbReference type="Gene3D" id="1.20.1300.10">
    <property type="entry name" value="Fumarate reductase/succinate dehydrogenase, transmembrane subunit"/>
    <property type="match status" value="1"/>
</dbReference>
<keyword evidence="12 15" id="KW-1133">Transmembrane helix</keyword>
<evidence type="ECO:0000256" key="5">
    <source>
        <dbReference type="ARBA" id="ARBA00019425"/>
    </source>
</evidence>
<evidence type="ECO:0000256" key="11">
    <source>
        <dbReference type="ARBA" id="ARBA00022982"/>
    </source>
</evidence>
<keyword evidence="10" id="KW-0479">Metal-binding</keyword>
<reference evidence="16 17" key="1">
    <citation type="submission" date="2013-10" db="EMBL/GenBank/DDBJ databases">
        <title>Salinisphaera orenii MK-B5 Genome Sequencing.</title>
        <authorList>
            <person name="Lai Q."/>
            <person name="Li C."/>
            <person name="Shao Z."/>
        </authorList>
    </citation>
    <scope>NUCLEOTIDE SEQUENCE [LARGE SCALE GENOMIC DNA]</scope>
    <source>
        <strain evidence="16 17">MK-B5</strain>
    </source>
</reference>
<evidence type="ECO:0000256" key="7">
    <source>
        <dbReference type="ARBA" id="ARBA00022532"/>
    </source>
</evidence>
<dbReference type="SUPFAM" id="SSF81343">
    <property type="entry name" value="Fumarate reductase respiratory complex transmembrane subunits"/>
    <property type="match status" value="1"/>
</dbReference>
<evidence type="ECO:0000256" key="8">
    <source>
        <dbReference type="ARBA" id="ARBA00022617"/>
    </source>
</evidence>
<keyword evidence="13" id="KW-0408">Iron</keyword>
<protein>
    <recommendedName>
        <fullName evidence="5">Succinate dehydrogenase hydrophobic membrane anchor subunit</fullName>
    </recommendedName>
</protein>
<sequence>MSSIRSSLAQARGLGSAKVGVAHWWAQRVSAVALVPLTLWFVACLASQFGADYASVTEWLSSPLQASLLAIYLAAIFYHSQLGLQVVIEDYVHIESVKIAALIALQLTNILLAVAAIFSVIMILVGAAR</sequence>
<feature type="transmembrane region" description="Helical" evidence="15">
    <location>
        <begin position="25"/>
        <end position="47"/>
    </location>
</feature>
<dbReference type="GO" id="GO:0020037">
    <property type="term" value="F:heme binding"/>
    <property type="evidence" value="ECO:0007669"/>
    <property type="project" value="InterPro"/>
</dbReference>
<dbReference type="InterPro" id="IPR034804">
    <property type="entry name" value="SQR/QFR_C/D"/>
</dbReference>
<comment type="function">
    <text evidence="2">Membrane-anchoring subunit of succinate dehydrogenase (SDH).</text>
</comment>
<dbReference type="CDD" id="cd03495">
    <property type="entry name" value="SQR_TypeC_SdhD_like"/>
    <property type="match status" value="1"/>
</dbReference>
<comment type="subcellular location">
    <subcellularLocation>
        <location evidence="3">Membrane</location>
        <topology evidence="3">Multi-pass membrane protein</topology>
    </subcellularLocation>
</comment>
<feature type="transmembrane region" description="Helical" evidence="15">
    <location>
        <begin position="59"/>
        <end position="79"/>
    </location>
</feature>
<accession>A0A423PXY0</accession>
<dbReference type="RefSeq" id="WP_123589825.1">
    <property type="nucleotide sequence ID" value="NZ_AYKH01000001.1"/>
</dbReference>
<name>A0A423PXY0_9GAMM</name>
<feature type="transmembrane region" description="Helical" evidence="15">
    <location>
        <begin position="99"/>
        <end position="125"/>
    </location>
</feature>
<dbReference type="InterPro" id="IPR000701">
    <property type="entry name" value="SuccDH_FuR_B_TM-su"/>
</dbReference>
<keyword evidence="11" id="KW-0249">Electron transport</keyword>
<comment type="pathway">
    <text evidence="4">Carbohydrate metabolism; tricarboxylic acid cycle.</text>
</comment>
<keyword evidence="8" id="KW-0349">Heme</keyword>
<keyword evidence="9 15" id="KW-0812">Transmembrane</keyword>
<dbReference type="AlphaFoldDB" id="A0A423PXY0"/>
<dbReference type="UniPathway" id="UPA00223"/>
<dbReference type="InterPro" id="IPR014312">
    <property type="entry name" value="Succ_DH_anchor"/>
</dbReference>
<evidence type="ECO:0000256" key="9">
    <source>
        <dbReference type="ARBA" id="ARBA00022692"/>
    </source>
</evidence>
<dbReference type="NCBIfam" id="TIGR02968">
    <property type="entry name" value="succ_dehyd_anc"/>
    <property type="match status" value="1"/>
</dbReference>
<comment type="cofactor">
    <cofactor evidence="1">
        <name>heme</name>
        <dbReference type="ChEBI" id="CHEBI:30413"/>
    </cofactor>
</comment>
<evidence type="ECO:0000256" key="12">
    <source>
        <dbReference type="ARBA" id="ARBA00022989"/>
    </source>
</evidence>
<evidence type="ECO:0000256" key="15">
    <source>
        <dbReference type="SAM" id="Phobius"/>
    </source>
</evidence>
<dbReference type="GO" id="GO:0016020">
    <property type="term" value="C:membrane"/>
    <property type="evidence" value="ECO:0007669"/>
    <property type="project" value="UniProtKB-SubCell"/>
</dbReference>
<evidence type="ECO:0000256" key="13">
    <source>
        <dbReference type="ARBA" id="ARBA00023004"/>
    </source>
</evidence>
<evidence type="ECO:0000313" key="16">
    <source>
        <dbReference type="EMBL" id="ROO30405.1"/>
    </source>
</evidence>
<evidence type="ECO:0000256" key="6">
    <source>
        <dbReference type="ARBA" id="ARBA00022448"/>
    </source>
</evidence>
<comment type="caution">
    <text evidence="16">The sequence shown here is derived from an EMBL/GenBank/DDBJ whole genome shotgun (WGS) entry which is preliminary data.</text>
</comment>
<evidence type="ECO:0000313" key="17">
    <source>
        <dbReference type="Proteomes" id="UP000283993"/>
    </source>
</evidence>
<proteinExistence type="predicted"/>
<keyword evidence="7" id="KW-0816">Tricarboxylic acid cycle</keyword>
<evidence type="ECO:0000256" key="3">
    <source>
        <dbReference type="ARBA" id="ARBA00004141"/>
    </source>
</evidence>
<evidence type="ECO:0000256" key="1">
    <source>
        <dbReference type="ARBA" id="ARBA00001971"/>
    </source>
</evidence>
<organism evidence="16 17">
    <name type="scientific">Salinisphaera orenii MK-B5</name>
    <dbReference type="NCBI Taxonomy" id="856730"/>
    <lineage>
        <taxon>Bacteria</taxon>
        <taxon>Pseudomonadati</taxon>
        <taxon>Pseudomonadota</taxon>
        <taxon>Gammaproteobacteria</taxon>
        <taxon>Salinisphaerales</taxon>
        <taxon>Salinisphaeraceae</taxon>
        <taxon>Salinisphaera</taxon>
    </lineage>
</organism>
<keyword evidence="14 15" id="KW-0472">Membrane</keyword>
<evidence type="ECO:0000256" key="4">
    <source>
        <dbReference type="ARBA" id="ARBA00005163"/>
    </source>
</evidence>